<accession>A0A0C3KR63</accession>
<evidence type="ECO:0000313" key="2">
    <source>
        <dbReference type="EMBL" id="KIO12022.1"/>
    </source>
</evidence>
<feature type="compositionally biased region" description="Low complexity" evidence="1">
    <location>
        <begin position="1"/>
        <end position="11"/>
    </location>
</feature>
<gene>
    <name evidence="2" type="ORF">M404DRAFT_125521</name>
</gene>
<evidence type="ECO:0000313" key="3">
    <source>
        <dbReference type="Proteomes" id="UP000054217"/>
    </source>
</evidence>
<sequence>MSSRSSSHTTSGPPPVPQVPGSTQPSKNTRSSRFALEDIIDNPDAETAKYYLDQFYTVQGKPATPKHISHALFCILQAKGVSNTLCSAIRATAYLVRDLTTSAIANSVVKEVSSKIESSVVVAITPQVAKIWSAADNLEKTGKNLETLGEDLAKKSDMTQMPPTPHPSPYRDALMATTVNPNHIPLGKCFTSEHTKAHSTIKERQLLIDPNSSHPVLDSTTMRENIINAIKQALDATDQVDGPEIQLKSITRLCNNSILLKLNSQEAVKWIKETKIKETFLASLGGMVRIKDRHYNLVILFLPISTDIENPDTLRNMENENNIPTSSITQIKWIKDPSKCAPNQQVAHALASLASLETANQLLRHSLYWGLDRLRPHKDKKELVHCLKC</sequence>
<dbReference type="STRING" id="870435.A0A0C3KR63"/>
<dbReference type="HOGENOM" id="CLU_031133_1_0_1"/>
<name>A0A0C3KR63_PISTI</name>
<organism evidence="2 3">
    <name type="scientific">Pisolithus tinctorius Marx 270</name>
    <dbReference type="NCBI Taxonomy" id="870435"/>
    <lineage>
        <taxon>Eukaryota</taxon>
        <taxon>Fungi</taxon>
        <taxon>Dikarya</taxon>
        <taxon>Basidiomycota</taxon>
        <taxon>Agaricomycotina</taxon>
        <taxon>Agaricomycetes</taxon>
        <taxon>Agaricomycetidae</taxon>
        <taxon>Boletales</taxon>
        <taxon>Sclerodermatineae</taxon>
        <taxon>Pisolithaceae</taxon>
        <taxon>Pisolithus</taxon>
    </lineage>
</organism>
<dbReference type="Proteomes" id="UP000054217">
    <property type="component" value="Unassembled WGS sequence"/>
</dbReference>
<dbReference type="EMBL" id="KN831948">
    <property type="protein sequence ID" value="KIO12022.1"/>
    <property type="molecule type" value="Genomic_DNA"/>
</dbReference>
<dbReference type="AlphaFoldDB" id="A0A0C3KR63"/>
<dbReference type="InParanoid" id="A0A0C3KR63"/>
<reference evidence="2 3" key="1">
    <citation type="submission" date="2014-04" db="EMBL/GenBank/DDBJ databases">
        <authorList>
            <consortium name="DOE Joint Genome Institute"/>
            <person name="Kuo A."/>
            <person name="Kohler A."/>
            <person name="Costa M.D."/>
            <person name="Nagy L.G."/>
            <person name="Floudas D."/>
            <person name="Copeland A."/>
            <person name="Barry K.W."/>
            <person name="Cichocki N."/>
            <person name="Veneault-Fourrey C."/>
            <person name="LaButti K."/>
            <person name="Lindquist E.A."/>
            <person name="Lipzen A."/>
            <person name="Lundell T."/>
            <person name="Morin E."/>
            <person name="Murat C."/>
            <person name="Sun H."/>
            <person name="Tunlid A."/>
            <person name="Henrissat B."/>
            <person name="Grigoriev I.V."/>
            <person name="Hibbett D.S."/>
            <person name="Martin F."/>
            <person name="Nordberg H.P."/>
            <person name="Cantor M.N."/>
            <person name="Hua S.X."/>
        </authorList>
    </citation>
    <scope>NUCLEOTIDE SEQUENCE [LARGE SCALE GENOMIC DNA]</scope>
    <source>
        <strain evidence="2 3">Marx 270</strain>
    </source>
</reference>
<reference evidence="3" key="2">
    <citation type="submission" date="2015-01" db="EMBL/GenBank/DDBJ databases">
        <title>Evolutionary Origins and Diversification of the Mycorrhizal Mutualists.</title>
        <authorList>
            <consortium name="DOE Joint Genome Institute"/>
            <consortium name="Mycorrhizal Genomics Consortium"/>
            <person name="Kohler A."/>
            <person name="Kuo A."/>
            <person name="Nagy L.G."/>
            <person name="Floudas D."/>
            <person name="Copeland A."/>
            <person name="Barry K.W."/>
            <person name="Cichocki N."/>
            <person name="Veneault-Fourrey C."/>
            <person name="LaButti K."/>
            <person name="Lindquist E.A."/>
            <person name="Lipzen A."/>
            <person name="Lundell T."/>
            <person name="Morin E."/>
            <person name="Murat C."/>
            <person name="Riley R."/>
            <person name="Ohm R."/>
            <person name="Sun H."/>
            <person name="Tunlid A."/>
            <person name="Henrissat B."/>
            <person name="Grigoriev I.V."/>
            <person name="Hibbett D.S."/>
            <person name="Martin F."/>
        </authorList>
    </citation>
    <scope>NUCLEOTIDE SEQUENCE [LARGE SCALE GENOMIC DNA]</scope>
    <source>
        <strain evidence="3">Marx 270</strain>
    </source>
</reference>
<dbReference type="OrthoDB" id="2800503at2759"/>
<proteinExistence type="predicted"/>
<feature type="region of interest" description="Disordered" evidence="1">
    <location>
        <begin position="1"/>
        <end position="32"/>
    </location>
</feature>
<evidence type="ECO:0000256" key="1">
    <source>
        <dbReference type="SAM" id="MobiDB-lite"/>
    </source>
</evidence>
<keyword evidence="3" id="KW-1185">Reference proteome</keyword>
<protein>
    <submittedName>
        <fullName evidence="2">Uncharacterized protein</fullName>
    </submittedName>
</protein>